<dbReference type="KEGG" id="lgi:LOTGIDRAFT_238912"/>
<dbReference type="HOGENOM" id="CLU_1490637_0_0_1"/>
<dbReference type="OrthoDB" id="10065946at2759"/>
<feature type="region of interest" description="Disordered" evidence="1">
    <location>
        <begin position="30"/>
        <end position="114"/>
    </location>
</feature>
<organism evidence="2 3">
    <name type="scientific">Lottia gigantea</name>
    <name type="common">Giant owl limpet</name>
    <dbReference type="NCBI Taxonomy" id="225164"/>
    <lineage>
        <taxon>Eukaryota</taxon>
        <taxon>Metazoa</taxon>
        <taxon>Spiralia</taxon>
        <taxon>Lophotrochozoa</taxon>
        <taxon>Mollusca</taxon>
        <taxon>Gastropoda</taxon>
        <taxon>Patellogastropoda</taxon>
        <taxon>Lottioidea</taxon>
        <taxon>Lottiidae</taxon>
        <taxon>Lottia</taxon>
    </lineage>
</organism>
<evidence type="ECO:0000313" key="2">
    <source>
        <dbReference type="EMBL" id="ESO99104.1"/>
    </source>
</evidence>
<feature type="compositionally biased region" description="Polar residues" evidence="1">
    <location>
        <begin position="30"/>
        <end position="57"/>
    </location>
</feature>
<keyword evidence="3" id="KW-1185">Reference proteome</keyword>
<evidence type="ECO:0000256" key="1">
    <source>
        <dbReference type="SAM" id="MobiDB-lite"/>
    </source>
</evidence>
<sequence>MAEDIINISDCDEEEMRQLFQDGVDHYKLETNNSVHSGDFSQNNSQTQMNGQLTCQTEGKKKAQRKSSSRQRAGSSTGRGSEKSSSSRKGRQSKTPSSSQGRHSRSEGDFNVSPCREGLPIFTSDIHPVDNTFKLSLLDEVLTEKKMALMKSPEVMQFLKDQQAAKQESTKTKQQQQEANS</sequence>
<dbReference type="AlphaFoldDB" id="V4CB86"/>
<protein>
    <submittedName>
        <fullName evidence="2">Uncharacterized protein</fullName>
    </submittedName>
</protein>
<dbReference type="InterPro" id="IPR038308">
    <property type="entry name" value="RFXAP_C_sf"/>
</dbReference>
<dbReference type="Proteomes" id="UP000030746">
    <property type="component" value="Unassembled WGS sequence"/>
</dbReference>
<feature type="compositionally biased region" description="Low complexity" evidence="1">
    <location>
        <begin position="162"/>
        <end position="181"/>
    </location>
</feature>
<feature type="region of interest" description="Disordered" evidence="1">
    <location>
        <begin position="160"/>
        <end position="181"/>
    </location>
</feature>
<name>V4CB86_LOTGI</name>
<dbReference type="RefSeq" id="XP_009050215.1">
    <property type="nucleotide sequence ID" value="XM_009051967.1"/>
</dbReference>
<gene>
    <name evidence="2" type="ORF">LOTGIDRAFT_238912</name>
</gene>
<feature type="compositionally biased region" description="Low complexity" evidence="1">
    <location>
        <begin position="70"/>
        <end position="79"/>
    </location>
</feature>
<evidence type="ECO:0000313" key="3">
    <source>
        <dbReference type="Proteomes" id="UP000030746"/>
    </source>
</evidence>
<dbReference type="Gene3D" id="6.10.290.30">
    <property type="entry name" value="Regulatory factor X-associated C-terminal binding domain"/>
    <property type="match status" value="1"/>
</dbReference>
<reference evidence="2 3" key="1">
    <citation type="journal article" date="2013" name="Nature">
        <title>Insights into bilaterian evolution from three spiralian genomes.</title>
        <authorList>
            <person name="Simakov O."/>
            <person name="Marletaz F."/>
            <person name="Cho S.J."/>
            <person name="Edsinger-Gonzales E."/>
            <person name="Havlak P."/>
            <person name="Hellsten U."/>
            <person name="Kuo D.H."/>
            <person name="Larsson T."/>
            <person name="Lv J."/>
            <person name="Arendt D."/>
            <person name="Savage R."/>
            <person name="Osoegawa K."/>
            <person name="de Jong P."/>
            <person name="Grimwood J."/>
            <person name="Chapman J.A."/>
            <person name="Shapiro H."/>
            <person name="Aerts A."/>
            <person name="Otillar R.P."/>
            <person name="Terry A.Y."/>
            <person name="Boore J.L."/>
            <person name="Grigoriev I.V."/>
            <person name="Lindberg D.R."/>
            <person name="Seaver E.C."/>
            <person name="Weisblat D.A."/>
            <person name="Putnam N.H."/>
            <person name="Rokhsar D.S."/>
        </authorList>
    </citation>
    <scope>NUCLEOTIDE SEQUENCE [LARGE SCALE GENOMIC DNA]</scope>
</reference>
<accession>V4CB86</accession>
<proteinExistence type="predicted"/>
<dbReference type="CTD" id="20250894"/>
<dbReference type="EMBL" id="KB201145">
    <property type="protein sequence ID" value="ESO99104.1"/>
    <property type="molecule type" value="Genomic_DNA"/>
</dbReference>
<dbReference type="GeneID" id="20250894"/>